<keyword evidence="1" id="KW-0472">Membrane</keyword>
<proteinExistence type="predicted"/>
<dbReference type="RefSeq" id="WP_283409794.1">
    <property type="nucleotide sequence ID" value="NZ_FXUF01000010.1"/>
</dbReference>
<reference evidence="2" key="1">
    <citation type="submission" date="2017-05" db="EMBL/GenBank/DDBJ databases">
        <authorList>
            <person name="Varghese N."/>
            <person name="Submissions S."/>
        </authorList>
    </citation>
    <scope>NUCLEOTIDE SEQUENCE</scope>
    <source>
        <strain evidence="2">Su22</strain>
    </source>
</reference>
<evidence type="ECO:0000256" key="1">
    <source>
        <dbReference type="SAM" id="Phobius"/>
    </source>
</evidence>
<comment type="caution">
    <text evidence="2">The sequence shown here is derived from an EMBL/GenBank/DDBJ whole genome shotgun (WGS) entry which is preliminary data.</text>
</comment>
<protein>
    <submittedName>
        <fullName evidence="2">Uncharacterized protein</fullName>
    </submittedName>
</protein>
<keyword evidence="3" id="KW-1185">Reference proteome</keyword>
<accession>A0AA45WWZ9</accession>
<gene>
    <name evidence="2" type="ORF">SAMN06296020_1101</name>
</gene>
<name>A0AA45WWZ9_9CLOT</name>
<dbReference type="AlphaFoldDB" id="A0AA45WWZ9"/>
<keyword evidence="1" id="KW-1133">Transmembrane helix</keyword>
<dbReference type="Proteomes" id="UP001158066">
    <property type="component" value="Unassembled WGS sequence"/>
</dbReference>
<sequence length="107" mass="12232">MGETKTQKEFKRAIKELENDGYTFKNPRTRTVRFEDKKSAFGRYSIGGAIFILWNIFAISTWVLPRFGIYPMQYFQQPSVFTNQIPGIASPINTPQKNATIGSNCLC</sequence>
<evidence type="ECO:0000313" key="3">
    <source>
        <dbReference type="Proteomes" id="UP001158066"/>
    </source>
</evidence>
<dbReference type="EMBL" id="FXUF01000010">
    <property type="protein sequence ID" value="SMP62476.1"/>
    <property type="molecule type" value="Genomic_DNA"/>
</dbReference>
<organism evidence="2 3">
    <name type="scientific">Anoxynatronum buryatiense</name>
    <dbReference type="NCBI Taxonomy" id="489973"/>
    <lineage>
        <taxon>Bacteria</taxon>
        <taxon>Bacillati</taxon>
        <taxon>Bacillota</taxon>
        <taxon>Clostridia</taxon>
        <taxon>Eubacteriales</taxon>
        <taxon>Clostridiaceae</taxon>
        <taxon>Anoxynatronum</taxon>
    </lineage>
</organism>
<feature type="transmembrane region" description="Helical" evidence="1">
    <location>
        <begin position="44"/>
        <end position="64"/>
    </location>
</feature>
<keyword evidence="1" id="KW-0812">Transmembrane</keyword>
<evidence type="ECO:0000313" key="2">
    <source>
        <dbReference type="EMBL" id="SMP62476.1"/>
    </source>
</evidence>